<dbReference type="Gene3D" id="2.150.10.10">
    <property type="entry name" value="Serralysin-like metalloprotease, C-terminal"/>
    <property type="match status" value="2"/>
</dbReference>
<comment type="subcellular location">
    <subcellularLocation>
        <location evidence="1">Secreted</location>
    </subcellularLocation>
</comment>
<dbReference type="InterPro" id="IPR050557">
    <property type="entry name" value="RTX_toxin/Mannuronan_C5-epim"/>
</dbReference>
<dbReference type="RefSeq" id="WP_210347098.1">
    <property type="nucleotide sequence ID" value="NZ_JAFBID010000010.1"/>
</dbReference>
<reference evidence="3 4" key="1">
    <citation type="submission" date="2024-09" db="EMBL/GenBank/DDBJ databases">
        <title>Nodulacao em especies de Leguminosae Basais da Amazonia e Caracterizacao dos Rizobios e Bacterias Associadas aos Nodulos.</title>
        <authorList>
            <person name="Jambeiro I.C.A."/>
            <person name="Lopes I.S."/>
            <person name="Aguiar E.R.G.R."/>
            <person name="Santos A.F.J."/>
            <person name="Dos Santos J.M.F."/>
            <person name="Gross E."/>
        </authorList>
    </citation>
    <scope>NUCLEOTIDE SEQUENCE [LARGE SCALE GENOMIC DNA]</scope>
    <source>
        <strain evidence="3 4">BRUESC1165</strain>
    </source>
</reference>
<evidence type="ECO:0000256" key="1">
    <source>
        <dbReference type="ARBA" id="ARBA00004613"/>
    </source>
</evidence>
<gene>
    <name evidence="3" type="ORF">ACETIH_25400</name>
</gene>
<protein>
    <submittedName>
        <fullName evidence="3">Calcium-binding protein</fullName>
    </submittedName>
</protein>
<comment type="caution">
    <text evidence="3">The sequence shown here is derived from an EMBL/GenBank/DDBJ whole genome shotgun (WGS) entry which is preliminary data.</text>
</comment>
<dbReference type="PROSITE" id="PS00330">
    <property type="entry name" value="HEMOLYSIN_CALCIUM"/>
    <property type="match status" value="3"/>
</dbReference>
<dbReference type="PRINTS" id="PR00313">
    <property type="entry name" value="CABNDNGRPT"/>
</dbReference>
<dbReference type="InterPro" id="IPR018511">
    <property type="entry name" value="Hemolysin-typ_Ca-bd_CS"/>
</dbReference>
<dbReference type="InterPro" id="IPR001343">
    <property type="entry name" value="Hemolysn_Ca-bd"/>
</dbReference>
<proteinExistence type="predicted"/>
<dbReference type="SUPFAM" id="SSF51120">
    <property type="entry name" value="beta-Roll"/>
    <property type="match status" value="2"/>
</dbReference>
<evidence type="ECO:0000313" key="3">
    <source>
        <dbReference type="EMBL" id="MFC1459980.1"/>
    </source>
</evidence>
<evidence type="ECO:0000256" key="2">
    <source>
        <dbReference type="ARBA" id="ARBA00022525"/>
    </source>
</evidence>
<keyword evidence="4" id="KW-1185">Reference proteome</keyword>
<dbReference type="PANTHER" id="PTHR38340">
    <property type="entry name" value="S-LAYER PROTEIN"/>
    <property type="match status" value="1"/>
</dbReference>
<name>A0ABV6YFX0_9HYPH</name>
<sequence length="171" mass="17665">MAVRTGTNRGDALRGTRASDTLIGLAGDDTIVGGRGNDILNGGLGDDLLRGGPGRDRLIGGLGDDWADYRDANAPVTASLANRAINRGEAAGDSYLSIERLRGGRFDDTLIGNSRDNVLEGVTGADILNGRGGFDFARYKSALEGVTASLADPTINTGHATGDTYISIEGL</sequence>
<keyword evidence="2" id="KW-0964">Secreted</keyword>
<dbReference type="Pfam" id="PF00353">
    <property type="entry name" value="HemolysinCabind"/>
    <property type="match status" value="2"/>
</dbReference>
<accession>A0ABV6YFX0</accession>
<evidence type="ECO:0000313" key="4">
    <source>
        <dbReference type="Proteomes" id="UP001593940"/>
    </source>
</evidence>
<dbReference type="PANTHER" id="PTHR38340:SF1">
    <property type="entry name" value="S-LAYER PROTEIN"/>
    <property type="match status" value="1"/>
</dbReference>
<dbReference type="Proteomes" id="UP001593940">
    <property type="component" value="Unassembled WGS sequence"/>
</dbReference>
<organism evidence="3 4">
    <name type="scientific">Microvirga arabica</name>
    <dbReference type="NCBI Taxonomy" id="1128671"/>
    <lineage>
        <taxon>Bacteria</taxon>
        <taxon>Pseudomonadati</taxon>
        <taxon>Pseudomonadota</taxon>
        <taxon>Alphaproteobacteria</taxon>
        <taxon>Hyphomicrobiales</taxon>
        <taxon>Methylobacteriaceae</taxon>
        <taxon>Microvirga</taxon>
    </lineage>
</organism>
<dbReference type="InterPro" id="IPR011049">
    <property type="entry name" value="Serralysin-like_metalloprot_C"/>
</dbReference>
<dbReference type="EMBL" id="JBHOMY010000120">
    <property type="protein sequence ID" value="MFC1459980.1"/>
    <property type="molecule type" value="Genomic_DNA"/>
</dbReference>